<gene>
    <name evidence="2" type="ORF">Tcan_13027</name>
</gene>
<dbReference type="OrthoDB" id="5844053at2759"/>
<evidence type="ECO:0000313" key="3">
    <source>
        <dbReference type="Proteomes" id="UP000031036"/>
    </source>
</evidence>
<keyword evidence="1" id="KW-0812">Transmembrane</keyword>
<dbReference type="Proteomes" id="UP000031036">
    <property type="component" value="Unassembled WGS sequence"/>
</dbReference>
<protein>
    <submittedName>
        <fullName evidence="2">Uncharacterized protein</fullName>
    </submittedName>
</protein>
<organism evidence="2 3">
    <name type="scientific">Toxocara canis</name>
    <name type="common">Canine roundworm</name>
    <dbReference type="NCBI Taxonomy" id="6265"/>
    <lineage>
        <taxon>Eukaryota</taxon>
        <taxon>Metazoa</taxon>
        <taxon>Ecdysozoa</taxon>
        <taxon>Nematoda</taxon>
        <taxon>Chromadorea</taxon>
        <taxon>Rhabditida</taxon>
        <taxon>Spirurina</taxon>
        <taxon>Ascaridomorpha</taxon>
        <taxon>Ascaridoidea</taxon>
        <taxon>Toxocaridae</taxon>
        <taxon>Toxocara</taxon>
    </lineage>
</organism>
<keyword evidence="1" id="KW-0472">Membrane</keyword>
<name>A0A0B2UW06_TOXCA</name>
<evidence type="ECO:0000256" key="1">
    <source>
        <dbReference type="SAM" id="Phobius"/>
    </source>
</evidence>
<evidence type="ECO:0000313" key="2">
    <source>
        <dbReference type="EMBL" id="KHN75236.1"/>
    </source>
</evidence>
<keyword evidence="1" id="KW-1133">Transmembrane helix</keyword>
<dbReference type="AlphaFoldDB" id="A0A0B2UW06"/>
<dbReference type="EMBL" id="JPKZ01002767">
    <property type="protein sequence ID" value="KHN75236.1"/>
    <property type="molecule type" value="Genomic_DNA"/>
</dbReference>
<comment type="caution">
    <text evidence="2">The sequence shown here is derived from an EMBL/GenBank/DDBJ whole genome shotgun (WGS) entry which is preliminary data.</text>
</comment>
<feature type="transmembrane region" description="Helical" evidence="1">
    <location>
        <begin position="145"/>
        <end position="172"/>
    </location>
</feature>
<keyword evidence="3" id="KW-1185">Reference proteome</keyword>
<reference evidence="2 3" key="1">
    <citation type="submission" date="2014-11" db="EMBL/GenBank/DDBJ databases">
        <title>Genetic blueprint of the zoonotic pathogen Toxocara canis.</title>
        <authorList>
            <person name="Zhu X.-Q."/>
            <person name="Korhonen P.K."/>
            <person name="Cai H."/>
            <person name="Young N.D."/>
            <person name="Nejsum P."/>
            <person name="von Samson-Himmelstjerna G."/>
            <person name="Boag P.R."/>
            <person name="Tan P."/>
            <person name="Li Q."/>
            <person name="Min J."/>
            <person name="Yang Y."/>
            <person name="Wang X."/>
            <person name="Fang X."/>
            <person name="Hall R.S."/>
            <person name="Hofmann A."/>
            <person name="Sternberg P.W."/>
            <person name="Jex A.R."/>
            <person name="Gasser R.B."/>
        </authorList>
    </citation>
    <scope>NUCLEOTIDE SEQUENCE [LARGE SCALE GENOMIC DNA]</scope>
    <source>
        <strain evidence="2">PN_DK_2014</strain>
    </source>
</reference>
<accession>A0A0B2UW06</accession>
<sequence>MKLYVVEFFATFLICHDHLSEGHCVGNLLFSKKYLSRKANFTELRCEGSRKGSAMCVAKRNLDSANSELIDFRCPPDEKDTVQCDLAVSESNPFACQYYRYRNSDHSTASLIQHCCCYKDSCMEPVARVEYQQRHLRRIIVNPEALFLFWVTVVINIMTAVVFFDQIVAFFIDVYDRNWGCCVSKKTLKRKNLNEFQMQMRMFGLCEMDERKCGTLTIAIVDADYHKQIEIAGQSIPVDSNANESVRIQFFRKRRSVVQDSLCAEHLIKICNSSWRGRERMSMGDRRRKKMLDIETLLSCH</sequence>
<proteinExistence type="predicted"/>